<gene>
    <name evidence="1" type="ORF">SNAT2548_LOCUS32834</name>
</gene>
<dbReference type="Proteomes" id="UP000604046">
    <property type="component" value="Unassembled WGS sequence"/>
</dbReference>
<feature type="non-terminal residue" evidence="1">
    <location>
        <position position="1"/>
    </location>
</feature>
<accession>A0A812USA9</accession>
<name>A0A812USA9_9DINO</name>
<reference evidence="1" key="1">
    <citation type="submission" date="2021-02" db="EMBL/GenBank/DDBJ databases">
        <authorList>
            <person name="Dougan E. K."/>
            <person name="Rhodes N."/>
            <person name="Thang M."/>
            <person name="Chan C."/>
        </authorList>
    </citation>
    <scope>NUCLEOTIDE SEQUENCE</scope>
</reference>
<dbReference type="AlphaFoldDB" id="A0A812USA9"/>
<evidence type="ECO:0000313" key="1">
    <source>
        <dbReference type="EMBL" id="CAE7575649.1"/>
    </source>
</evidence>
<sequence length="130" mass="14688">VKMDWLLQRANRIASYEGSLDLFVNMEWNQAGTTWQVLNSKELIMDDWYPQANTARLCISARVTVPSNFDASSVRHLHVRLKASDSAETFGWRASSDGVIQNMCGYWSWFACTADDPCKVEARHAVEAAV</sequence>
<protein>
    <submittedName>
        <fullName evidence="1">Uncharacterized protein</fullName>
    </submittedName>
</protein>
<evidence type="ECO:0000313" key="2">
    <source>
        <dbReference type="Proteomes" id="UP000604046"/>
    </source>
</evidence>
<comment type="caution">
    <text evidence="1">The sequence shown here is derived from an EMBL/GenBank/DDBJ whole genome shotgun (WGS) entry which is preliminary data.</text>
</comment>
<keyword evidence="2" id="KW-1185">Reference proteome</keyword>
<proteinExistence type="predicted"/>
<feature type="non-terminal residue" evidence="1">
    <location>
        <position position="130"/>
    </location>
</feature>
<organism evidence="1 2">
    <name type="scientific">Symbiodinium natans</name>
    <dbReference type="NCBI Taxonomy" id="878477"/>
    <lineage>
        <taxon>Eukaryota</taxon>
        <taxon>Sar</taxon>
        <taxon>Alveolata</taxon>
        <taxon>Dinophyceae</taxon>
        <taxon>Suessiales</taxon>
        <taxon>Symbiodiniaceae</taxon>
        <taxon>Symbiodinium</taxon>
    </lineage>
</organism>
<dbReference type="EMBL" id="CAJNDS010002730">
    <property type="protein sequence ID" value="CAE7575649.1"/>
    <property type="molecule type" value="Genomic_DNA"/>
</dbReference>